<name>A0A1M5IM22_9BACT</name>
<dbReference type="OrthoDB" id="8370100at2"/>
<protein>
    <recommendedName>
        <fullName evidence="3">PD-(D/E)XK nuclease superfamily protein</fullName>
    </recommendedName>
</protein>
<sequence length="244" mass="28550">MLHGFVKGKVSFDMCEDSLTAAVISRMAYLPSEMIWRLIRGNEDFLPTFSGVLENIEFWPIWFSLDQRSYCEPDVILEFENIDVIVEAKREDTFLQNYEQLANELKYYFAQREGSKKPVLLWALGGMGRQVEKISEYSRLSSPDNSVYFAATSWLQLFNRIKKLERFLRHKIQTNDDISSHPYCFEIGYFLRIINDIMIALKKHGIQEWFFLSETHRAFCHLSVNASALTYYCANRDAHFTGTS</sequence>
<dbReference type="RefSeq" id="WP_143156559.1">
    <property type="nucleotide sequence ID" value="NZ_FQVB01000058.1"/>
</dbReference>
<proteinExistence type="predicted"/>
<dbReference type="EMBL" id="FQVB01000058">
    <property type="protein sequence ID" value="SHG29414.1"/>
    <property type="molecule type" value="Genomic_DNA"/>
</dbReference>
<reference evidence="2" key="1">
    <citation type="submission" date="2016-11" db="EMBL/GenBank/DDBJ databases">
        <authorList>
            <person name="Varghese N."/>
            <person name="Submissions S."/>
        </authorList>
    </citation>
    <scope>NUCLEOTIDE SEQUENCE [LARGE SCALE GENOMIC DNA]</scope>
    <source>
        <strain evidence="2">DSM 9756</strain>
    </source>
</reference>
<evidence type="ECO:0000313" key="2">
    <source>
        <dbReference type="Proteomes" id="UP000184076"/>
    </source>
</evidence>
<dbReference type="STRING" id="1121391.SAMN02745206_03633"/>
<evidence type="ECO:0000313" key="1">
    <source>
        <dbReference type="EMBL" id="SHG29414.1"/>
    </source>
</evidence>
<evidence type="ECO:0008006" key="3">
    <source>
        <dbReference type="Google" id="ProtNLM"/>
    </source>
</evidence>
<accession>A0A1M5IM22</accession>
<dbReference type="Proteomes" id="UP000184076">
    <property type="component" value="Unassembled WGS sequence"/>
</dbReference>
<keyword evidence="2" id="KW-1185">Reference proteome</keyword>
<gene>
    <name evidence="1" type="ORF">SAMN02745206_03633</name>
</gene>
<organism evidence="1 2">
    <name type="scientific">Desulfacinum infernum DSM 9756</name>
    <dbReference type="NCBI Taxonomy" id="1121391"/>
    <lineage>
        <taxon>Bacteria</taxon>
        <taxon>Pseudomonadati</taxon>
        <taxon>Thermodesulfobacteriota</taxon>
        <taxon>Syntrophobacteria</taxon>
        <taxon>Syntrophobacterales</taxon>
        <taxon>Syntrophobacteraceae</taxon>
        <taxon>Desulfacinum</taxon>
    </lineage>
</organism>
<dbReference type="AlphaFoldDB" id="A0A1M5IM22"/>